<protein>
    <submittedName>
        <fullName evidence="2">Uncharacterized protein</fullName>
    </submittedName>
</protein>
<accession>A0A2P5AXI6</accession>
<proteinExistence type="predicted"/>
<evidence type="ECO:0000313" key="3">
    <source>
        <dbReference type="Proteomes" id="UP000237105"/>
    </source>
</evidence>
<dbReference type="EMBL" id="JXTB01000419">
    <property type="protein sequence ID" value="PON41247.1"/>
    <property type="molecule type" value="Genomic_DNA"/>
</dbReference>
<evidence type="ECO:0000313" key="2">
    <source>
        <dbReference type="EMBL" id="PON41247.1"/>
    </source>
</evidence>
<keyword evidence="3" id="KW-1185">Reference proteome</keyword>
<gene>
    <name evidence="2" type="ORF">PanWU01x14_290860</name>
</gene>
<evidence type="ECO:0000256" key="1">
    <source>
        <dbReference type="SAM" id="MobiDB-lite"/>
    </source>
</evidence>
<comment type="caution">
    <text evidence="2">The sequence shown here is derived from an EMBL/GenBank/DDBJ whole genome shotgun (WGS) entry which is preliminary data.</text>
</comment>
<dbReference type="AlphaFoldDB" id="A0A2P5AXI6"/>
<feature type="region of interest" description="Disordered" evidence="1">
    <location>
        <begin position="69"/>
        <end position="89"/>
    </location>
</feature>
<name>A0A2P5AXI6_PARAD</name>
<sequence>MIRLSAALAVKCGSSLIGTRDTLSDLTYQLPNEYFDFLLMTELEFSQAAIRQICNFSFAWLVVVVGEDNGNSSLGPDLLSDPTLNARPR</sequence>
<dbReference type="Proteomes" id="UP000237105">
    <property type="component" value="Unassembled WGS sequence"/>
</dbReference>
<organism evidence="2 3">
    <name type="scientific">Parasponia andersonii</name>
    <name type="common">Sponia andersonii</name>
    <dbReference type="NCBI Taxonomy" id="3476"/>
    <lineage>
        <taxon>Eukaryota</taxon>
        <taxon>Viridiplantae</taxon>
        <taxon>Streptophyta</taxon>
        <taxon>Embryophyta</taxon>
        <taxon>Tracheophyta</taxon>
        <taxon>Spermatophyta</taxon>
        <taxon>Magnoliopsida</taxon>
        <taxon>eudicotyledons</taxon>
        <taxon>Gunneridae</taxon>
        <taxon>Pentapetalae</taxon>
        <taxon>rosids</taxon>
        <taxon>fabids</taxon>
        <taxon>Rosales</taxon>
        <taxon>Cannabaceae</taxon>
        <taxon>Parasponia</taxon>
    </lineage>
</organism>
<reference evidence="3" key="1">
    <citation type="submission" date="2016-06" db="EMBL/GenBank/DDBJ databases">
        <title>Parallel loss of symbiosis genes in relatives of nitrogen-fixing non-legume Parasponia.</title>
        <authorList>
            <person name="Van Velzen R."/>
            <person name="Holmer R."/>
            <person name="Bu F."/>
            <person name="Rutten L."/>
            <person name="Van Zeijl A."/>
            <person name="Liu W."/>
            <person name="Santuari L."/>
            <person name="Cao Q."/>
            <person name="Sharma T."/>
            <person name="Shen D."/>
            <person name="Roswanjaya Y."/>
            <person name="Wardhani T."/>
            <person name="Kalhor M.S."/>
            <person name="Jansen J."/>
            <person name="Van den Hoogen J."/>
            <person name="Gungor B."/>
            <person name="Hartog M."/>
            <person name="Hontelez J."/>
            <person name="Verver J."/>
            <person name="Yang W.-C."/>
            <person name="Schijlen E."/>
            <person name="Repin R."/>
            <person name="Schilthuizen M."/>
            <person name="Schranz E."/>
            <person name="Heidstra R."/>
            <person name="Miyata K."/>
            <person name="Fedorova E."/>
            <person name="Kohlen W."/>
            <person name="Bisseling T."/>
            <person name="Smit S."/>
            <person name="Geurts R."/>
        </authorList>
    </citation>
    <scope>NUCLEOTIDE SEQUENCE [LARGE SCALE GENOMIC DNA]</scope>
    <source>
        <strain evidence="3">cv. WU1-14</strain>
    </source>
</reference>